<evidence type="ECO:0000313" key="6">
    <source>
        <dbReference type="Proteomes" id="UP000243250"/>
    </source>
</evidence>
<dbReference type="PANTHER" id="PTHR32208">
    <property type="entry name" value="SECRETED PROTEIN-RELATED"/>
    <property type="match status" value="1"/>
</dbReference>
<dbReference type="Pfam" id="PF07250">
    <property type="entry name" value="Glyoxal_oxid_N"/>
    <property type="match status" value="1"/>
</dbReference>
<keyword evidence="6" id="KW-1185">Reference proteome</keyword>
<organism evidence="5 6">
    <name type="scientific">Halogeometricum limi</name>
    <dbReference type="NCBI Taxonomy" id="555875"/>
    <lineage>
        <taxon>Archaea</taxon>
        <taxon>Methanobacteriati</taxon>
        <taxon>Methanobacteriota</taxon>
        <taxon>Stenosarchaea group</taxon>
        <taxon>Halobacteria</taxon>
        <taxon>Halobacteriales</taxon>
        <taxon>Haloferacaceae</taxon>
        <taxon>Halogeometricum</taxon>
    </lineage>
</organism>
<dbReference type="InterPro" id="IPR014756">
    <property type="entry name" value="Ig_E-set"/>
</dbReference>
<dbReference type="Proteomes" id="UP000243250">
    <property type="component" value="Unassembled WGS sequence"/>
</dbReference>
<reference evidence="6" key="1">
    <citation type="submission" date="2016-10" db="EMBL/GenBank/DDBJ databases">
        <authorList>
            <person name="Varghese N."/>
            <person name="Submissions S."/>
        </authorList>
    </citation>
    <scope>NUCLEOTIDE SEQUENCE [LARGE SCALE GENOMIC DNA]</scope>
    <source>
        <strain evidence="6">CGMCC 1.8711</strain>
    </source>
</reference>
<feature type="region of interest" description="Disordered" evidence="2">
    <location>
        <begin position="292"/>
        <end position="339"/>
    </location>
</feature>
<protein>
    <submittedName>
        <fullName evidence="5">Uncharacterized protein</fullName>
    </submittedName>
</protein>
<proteinExistence type="predicted"/>
<dbReference type="SUPFAM" id="SSF81296">
    <property type="entry name" value="E set domains"/>
    <property type="match status" value="1"/>
</dbReference>
<evidence type="ECO:0000256" key="1">
    <source>
        <dbReference type="ARBA" id="ARBA00022729"/>
    </source>
</evidence>
<dbReference type="CDD" id="cd02851">
    <property type="entry name" value="E_set_GO_C"/>
    <property type="match status" value="1"/>
</dbReference>
<dbReference type="InterPro" id="IPR013783">
    <property type="entry name" value="Ig-like_fold"/>
</dbReference>
<evidence type="ECO:0000313" key="5">
    <source>
        <dbReference type="EMBL" id="SFR68910.1"/>
    </source>
</evidence>
<dbReference type="InterPro" id="IPR037293">
    <property type="entry name" value="Gal_Oxidase_central_sf"/>
</dbReference>
<dbReference type="EMBL" id="FOYS01000007">
    <property type="protein sequence ID" value="SFR68910.1"/>
    <property type="molecule type" value="Genomic_DNA"/>
</dbReference>
<dbReference type="InterPro" id="IPR009880">
    <property type="entry name" value="Glyoxal_oxidase_N"/>
</dbReference>
<dbReference type="PANTHER" id="PTHR32208:SF21">
    <property type="entry name" value="LOW QUALITY PROTEIN: ALDEHYDE OXIDASE GLOX-LIKE"/>
    <property type="match status" value="1"/>
</dbReference>
<dbReference type="Pfam" id="PF09118">
    <property type="entry name" value="GO-like_E_set"/>
    <property type="match status" value="1"/>
</dbReference>
<sequence>MLHTGEVLAFGGSANDERRHDDPHPAELWNPVADEVRVVDQTVGGDVFCAGHSFLADGSLLVAGGTHAYDGDFEIGGVTLPPFSGLDHAYAFDPETERWEHRGYTRHGRWYPTLVTFGDGRVLTAAGLTKHVPWVALRELELYDPESGWRRLRGAGRWLPLYPRLFLLPNGDVFYAGSYNTHYTFPFSLRGFPTAILDVENRRWIDLGLPNQSQREEGAAVLLPFRPGDDYRTRVLLVGGGTPGGDVAVAAAEVMDLGAITPKWRSVPSMAHARYHAYAVLLPDGTVLVVGGHGGQSGHSDGDGDDGDSGFDDSDREEGAVPPSPNAVREAELFDPETESWTTLAPMGVDRLYHSNALLLPDARVVAMGSNPARRVDELRIETFEPPYLFAGERPVVASVAESVAWGDELAVETPDADTVDRVVLIRQSSTTHCLNTDQRLVELAFDSRAGEELLASVPDEPNLLPPGYYMLFLLRDGVPSEAPFVRVERTE</sequence>
<dbReference type="STRING" id="555875.SAMN04488124_3496"/>
<dbReference type="AlphaFoldDB" id="A0A1I6IRP2"/>
<dbReference type="Gene3D" id="2.130.10.80">
    <property type="entry name" value="Galactose oxidase/kelch, beta-propeller"/>
    <property type="match status" value="1"/>
</dbReference>
<keyword evidence="1" id="KW-0732">Signal</keyword>
<evidence type="ECO:0000256" key="2">
    <source>
        <dbReference type="SAM" id="MobiDB-lite"/>
    </source>
</evidence>
<feature type="compositionally biased region" description="Acidic residues" evidence="2">
    <location>
        <begin position="303"/>
        <end position="316"/>
    </location>
</feature>
<feature type="domain" description="Glyoxal oxidase N-terminal" evidence="3">
    <location>
        <begin position="161"/>
        <end position="388"/>
    </location>
</feature>
<dbReference type="InterPro" id="IPR015202">
    <property type="entry name" value="GO-like_E_set"/>
</dbReference>
<evidence type="ECO:0000259" key="3">
    <source>
        <dbReference type="Pfam" id="PF07250"/>
    </source>
</evidence>
<evidence type="ECO:0000259" key="4">
    <source>
        <dbReference type="Pfam" id="PF09118"/>
    </source>
</evidence>
<feature type="domain" description="Galactose oxidase-like Early set" evidence="4">
    <location>
        <begin position="394"/>
        <end position="488"/>
    </location>
</feature>
<dbReference type="InterPro" id="IPR011043">
    <property type="entry name" value="Gal_Oxase/kelch_b-propeller"/>
</dbReference>
<dbReference type="Gene3D" id="2.60.40.10">
    <property type="entry name" value="Immunoglobulins"/>
    <property type="match status" value="1"/>
</dbReference>
<gene>
    <name evidence="5" type="ORF">SAMN04488124_3496</name>
</gene>
<dbReference type="SUPFAM" id="SSF50965">
    <property type="entry name" value="Galactose oxidase, central domain"/>
    <property type="match status" value="1"/>
</dbReference>
<accession>A0A1I6IRP2</accession>
<name>A0A1I6IRP2_9EURY</name>